<dbReference type="InterPro" id="IPR052942">
    <property type="entry name" value="LPS_cholinephosphotransferase"/>
</dbReference>
<dbReference type="Proteomes" id="UP000003527">
    <property type="component" value="Unassembled WGS sequence"/>
</dbReference>
<comment type="caution">
    <text evidence="3">The sequence shown here is derived from an EMBL/GenBank/DDBJ whole genome shotgun (WGS) entry which is preliminary data.</text>
</comment>
<name>G9WRD6_9FIRM</name>
<protein>
    <recommendedName>
        <fullName evidence="2">LicD/FKTN/FKRP nucleotidyltransferase domain-containing protein</fullName>
    </recommendedName>
</protein>
<dbReference type="Pfam" id="PF04991">
    <property type="entry name" value="LicD"/>
    <property type="match status" value="1"/>
</dbReference>
<evidence type="ECO:0000313" key="4">
    <source>
        <dbReference type="Proteomes" id="UP000003527"/>
    </source>
</evidence>
<proteinExistence type="predicted"/>
<sequence>MNLAADFFYDEVRDGFYIPGMMKRAWGAEYRVLTEIDRICKKYAITYHISAGTLLGAVREGNFIPWDDDIDIIMLRDSFSRFQEVVSKELPSEMTFFYGDQEADYSDFLPVVGVGEMRFREKVLEEFCEFPYPVGVDVFVLDDLAKDPEKEAQRKEKLDALFDLIDRVEKGKESEEALQKGLASIEELLHKKLNTSGKLLPELYRVFHEICQEFNGEGEEVAYLPFQLYHPNTCFPKKAFLGTKELPFCGTSFPVPEEYDTVLRVIYGEYRVPAKAGGEHNYPYFKKYEERLRKDLQDKWFFDYTFQEKDLERPRVENFRDIAMQFLDSFVLKEEELEKVFSERKYEAVLSALPFLQERAVMLGNAIEERKGEGTESVHLLESFCEALFQLHSSLTEVLAYWDTSEEKENELEEKIEQSEKNLKQSTIVENSKEQLEGLRALLQNLRATLEKEMRRQVVFLPHSAKHFASIRPLIDALREREDMEVKLMPIPYFDRMGDGSLSEMHYEGENFPKEYPITDYRSYNFLAELPDCIVMNSPYDAFNPVWSVDPFFYSEKLKQYTNKLVYIPWFVTDEIDPQAEEDGKAFYNMRYYVTVPGIFHADYTIVQSEGMRAAYLEKISRFLEKEMEQKEEHPASKEACLKEKSTEELMQMMQQKIFGAGSCLLGEKEGQGTKEVVESLKQILFEKK</sequence>
<dbReference type="HOGENOM" id="CLU_027783_0_0_9"/>
<evidence type="ECO:0000313" key="3">
    <source>
        <dbReference type="EMBL" id="EHL14323.1"/>
    </source>
</evidence>
<dbReference type="GO" id="GO:0009100">
    <property type="term" value="P:glycoprotein metabolic process"/>
    <property type="evidence" value="ECO:0007669"/>
    <property type="project" value="UniProtKB-ARBA"/>
</dbReference>
<dbReference type="EMBL" id="AFZD01000003">
    <property type="protein sequence ID" value="EHL14323.1"/>
    <property type="molecule type" value="Genomic_DNA"/>
</dbReference>
<accession>G9WRD6</accession>
<keyword evidence="1" id="KW-0175">Coiled coil</keyword>
<dbReference type="PATRIC" id="fig|796944.3.peg.158"/>
<evidence type="ECO:0000256" key="1">
    <source>
        <dbReference type="SAM" id="Coils"/>
    </source>
</evidence>
<feature type="coiled-coil region" evidence="1">
    <location>
        <begin position="402"/>
        <end position="456"/>
    </location>
</feature>
<feature type="domain" description="LicD/FKTN/FKRP nucleotidyltransferase" evidence="2">
    <location>
        <begin position="40"/>
        <end position="268"/>
    </location>
</feature>
<evidence type="ECO:0000259" key="2">
    <source>
        <dbReference type="Pfam" id="PF04991"/>
    </source>
</evidence>
<dbReference type="AlphaFoldDB" id="G9WRD6"/>
<organism evidence="3 4">
    <name type="scientific">Oribacterium asaccharolyticum ACB7</name>
    <dbReference type="NCBI Taxonomy" id="796944"/>
    <lineage>
        <taxon>Bacteria</taxon>
        <taxon>Bacillati</taxon>
        <taxon>Bacillota</taxon>
        <taxon>Clostridia</taxon>
        <taxon>Lachnospirales</taxon>
        <taxon>Lachnospiraceae</taxon>
        <taxon>Oribacterium</taxon>
    </lineage>
</organism>
<dbReference type="PANTHER" id="PTHR43404">
    <property type="entry name" value="LIPOPOLYSACCHARIDE CHOLINEPHOSPHOTRANSFERASE LICD"/>
    <property type="match status" value="1"/>
</dbReference>
<gene>
    <name evidence="3" type="ORF">HMPREF9624_01652</name>
</gene>
<dbReference type="RefSeq" id="WP_009537384.1">
    <property type="nucleotide sequence ID" value="NZ_JH414506.1"/>
</dbReference>
<reference evidence="3 4" key="1">
    <citation type="submission" date="2011-08" db="EMBL/GenBank/DDBJ databases">
        <title>The Genome Sequence of Oribacterium sp. ACB7.</title>
        <authorList>
            <consortium name="The Broad Institute Genome Sequencing Platform"/>
            <person name="Earl A."/>
            <person name="Ward D."/>
            <person name="Feldgarden M."/>
            <person name="Gevers D."/>
            <person name="Sizova M."/>
            <person name="Hazen A."/>
            <person name="Epstein S."/>
            <person name="Young S.K."/>
            <person name="Zeng Q."/>
            <person name="Gargeya S."/>
            <person name="Fitzgerald M."/>
            <person name="Haas B."/>
            <person name="Abouelleil A."/>
            <person name="Alvarado L."/>
            <person name="Arachchi H.M."/>
            <person name="Berlin A."/>
            <person name="Brown A."/>
            <person name="Chapman S.B."/>
            <person name="Chen Z."/>
            <person name="Dunbar C."/>
            <person name="Freedman E."/>
            <person name="Gearin G."/>
            <person name="Gellesch M."/>
            <person name="Goldberg J."/>
            <person name="Griggs A."/>
            <person name="Gujja S."/>
            <person name="Heiman D."/>
            <person name="Howarth C."/>
            <person name="Larson L."/>
            <person name="Lui A."/>
            <person name="MacDonald P.J.P."/>
            <person name="Montmayeur A."/>
            <person name="Murphy C."/>
            <person name="Neiman D."/>
            <person name="Pearson M."/>
            <person name="Priest M."/>
            <person name="Roberts A."/>
            <person name="Saif S."/>
            <person name="Shea T."/>
            <person name="Shenoy N."/>
            <person name="Sisk P."/>
            <person name="Stolte C."/>
            <person name="Sykes S."/>
            <person name="Wortman J."/>
            <person name="Nusbaum C."/>
            <person name="Birren B."/>
        </authorList>
    </citation>
    <scope>NUCLEOTIDE SEQUENCE [LARGE SCALE GENOMIC DNA]</scope>
    <source>
        <strain evidence="3 4">ACB7</strain>
    </source>
</reference>
<dbReference type="PANTHER" id="PTHR43404:SF2">
    <property type="entry name" value="LIPOPOLYSACCHARIDE CHOLINEPHOSPHOTRANSFERASE LICD"/>
    <property type="match status" value="1"/>
</dbReference>
<dbReference type="InterPro" id="IPR007074">
    <property type="entry name" value="LicD/FKTN/FKRP_NTP_transf"/>
</dbReference>
<keyword evidence="4" id="KW-1185">Reference proteome</keyword>